<keyword evidence="5 8" id="KW-0812">Transmembrane</keyword>
<feature type="transmembrane region" description="Helical" evidence="8">
    <location>
        <begin position="413"/>
        <end position="435"/>
    </location>
</feature>
<protein>
    <submittedName>
        <fullName evidence="10">Iron(III) transport system permease protein</fullName>
    </submittedName>
</protein>
<feature type="transmembrane region" description="Helical" evidence="8">
    <location>
        <begin position="164"/>
        <end position="186"/>
    </location>
</feature>
<dbReference type="SUPFAM" id="SSF161098">
    <property type="entry name" value="MetI-like"/>
    <property type="match status" value="2"/>
</dbReference>
<dbReference type="EMBL" id="JABEZU010000002">
    <property type="protein sequence ID" value="NOV97123.1"/>
    <property type="molecule type" value="Genomic_DNA"/>
</dbReference>
<feature type="transmembrane region" description="Helical" evidence="8">
    <location>
        <begin position="41"/>
        <end position="65"/>
    </location>
</feature>
<feature type="transmembrane region" description="Helical" evidence="8">
    <location>
        <begin position="337"/>
        <end position="359"/>
    </location>
</feature>
<evidence type="ECO:0000256" key="1">
    <source>
        <dbReference type="ARBA" id="ARBA00004429"/>
    </source>
</evidence>
<evidence type="ECO:0000256" key="3">
    <source>
        <dbReference type="ARBA" id="ARBA00022475"/>
    </source>
</evidence>
<gene>
    <name evidence="10" type="ORF">HDG69_001698</name>
</gene>
<name>A0ABX2A691_9MICO</name>
<feature type="domain" description="ABC transmembrane type-1" evidence="9">
    <location>
        <begin position="42"/>
        <end position="226"/>
    </location>
</feature>
<dbReference type="Gene3D" id="1.10.3720.10">
    <property type="entry name" value="MetI-like"/>
    <property type="match status" value="2"/>
</dbReference>
<evidence type="ECO:0000256" key="5">
    <source>
        <dbReference type="ARBA" id="ARBA00022692"/>
    </source>
</evidence>
<sequence length="505" mass="53159">MLAVAVALVALVPVAYLLLRTGEAGVERVVEIVWRERTAALVLRSLALTASVTAACLVVGVTSAALLTRTTVRHRRFWTVVATLPLAVPSYVAAYAWVSTFGSEVTGYGGSVLVLTACTYPLVMLPTMAALQRTDPSLEEVARSHGRSPLRTFVTVTLRQARPAVAAGSLLVALYTLSDFGAVSILRYDVFTRVIYTSYRAAFDRTPAAVLSLLLVVITVAITVAESRSRGRAEQVRVGAGVSRPPLRASLGRRGQALATTWLVVVAAVAVGFPVASLSFWLLRGRSAGAGLDRLFGAASATLGVSLLAALVAVAMALPVGILAARHRTRLVRLTEHASYAGHALPGIVVALAMVFFGVRVVPGLYQQVPLLVLTYAILFLPAAVGVVRASVALSSPHGEEIARSLGHTSWGVLRRVTVPLAAPGIGAGAALVMLTCMKELPATLLLRPTGMDTLATRLWTHTSVDEYAAAAPYAAALVLLAVVPTLFMSREHLSRTPTTALEPS</sequence>
<dbReference type="Proteomes" id="UP000757540">
    <property type="component" value="Unassembled WGS sequence"/>
</dbReference>
<feature type="transmembrane region" description="Helical" evidence="8">
    <location>
        <begin position="206"/>
        <end position="225"/>
    </location>
</feature>
<dbReference type="PANTHER" id="PTHR43357">
    <property type="entry name" value="INNER MEMBRANE ABC TRANSPORTER PERMEASE PROTEIN YDCV"/>
    <property type="match status" value="1"/>
</dbReference>
<comment type="caution">
    <text evidence="10">The sequence shown here is derived from an EMBL/GenBank/DDBJ whole genome shotgun (WGS) entry which is preliminary data.</text>
</comment>
<evidence type="ECO:0000256" key="2">
    <source>
        <dbReference type="ARBA" id="ARBA00022448"/>
    </source>
</evidence>
<dbReference type="PROSITE" id="PS50928">
    <property type="entry name" value="ABC_TM1"/>
    <property type="match status" value="2"/>
</dbReference>
<dbReference type="InterPro" id="IPR035906">
    <property type="entry name" value="MetI-like_sf"/>
</dbReference>
<dbReference type="PANTHER" id="PTHR43357:SF3">
    <property type="entry name" value="FE(3+)-TRANSPORT SYSTEM PERMEASE PROTEIN FBPB 2"/>
    <property type="match status" value="1"/>
</dbReference>
<proteinExistence type="inferred from homology"/>
<keyword evidence="11" id="KW-1185">Reference proteome</keyword>
<feature type="transmembrane region" description="Helical" evidence="8">
    <location>
        <begin position="110"/>
        <end position="131"/>
    </location>
</feature>
<keyword evidence="7 8" id="KW-0472">Membrane</keyword>
<reference evidence="10 11" key="1">
    <citation type="submission" date="2020-05" db="EMBL/GenBank/DDBJ databases">
        <title>Genomic Encyclopedia of Type Strains, Phase III (KMG-III): the genomes of soil and plant-associated and newly described type strains.</title>
        <authorList>
            <person name="Whitman W."/>
        </authorList>
    </citation>
    <scope>NUCLEOTIDE SEQUENCE [LARGE SCALE GENOMIC DNA]</scope>
    <source>
        <strain evidence="10 11">KCTC 19046</strain>
    </source>
</reference>
<evidence type="ECO:0000256" key="4">
    <source>
        <dbReference type="ARBA" id="ARBA00022519"/>
    </source>
</evidence>
<keyword evidence="6 8" id="KW-1133">Transmembrane helix</keyword>
<keyword evidence="3" id="KW-1003">Cell membrane</keyword>
<dbReference type="CDD" id="cd06261">
    <property type="entry name" value="TM_PBP2"/>
    <property type="match status" value="2"/>
</dbReference>
<dbReference type="InterPro" id="IPR000515">
    <property type="entry name" value="MetI-like"/>
</dbReference>
<feature type="transmembrane region" description="Helical" evidence="8">
    <location>
        <begin position="371"/>
        <end position="392"/>
    </location>
</feature>
<feature type="transmembrane region" description="Helical" evidence="8">
    <location>
        <begin position="77"/>
        <end position="98"/>
    </location>
</feature>
<evidence type="ECO:0000259" key="9">
    <source>
        <dbReference type="PROSITE" id="PS50928"/>
    </source>
</evidence>
<evidence type="ECO:0000256" key="8">
    <source>
        <dbReference type="RuleBase" id="RU363032"/>
    </source>
</evidence>
<feature type="domain" description="ABC transmembrane type-1" evidence="9">
    <location>
        <begin position="299"/>
        <end position="489"/>
    </location>
</feature>
<organism evidence="10 11">
    <name type="scientific">Isoptericola halotolerans</name>
    <dbReference type="NCBI Taxonomy" id="300560"/>
    <lineage>
        <taxon>Bacteria</taxon>
        <taxon>Bacillati</taxon>
        <taxon>Actinomycetota</taxon>
        <taxon>Actinomycetes</taxon>
        <taxon>Micrococcales</taxon>
        <taxon>Promicromonosporaceae</taxon>
        <taxon>Isoptericola</taxon>
    </lineage>
</organism>
<dbReference type="RefSeq" id="WP_171783370.1">
    <property type="nucleotide sequence ID" value="NZ_BAAAML010000014.1"/>
</dbReference>
<evidence type="ECO:0000256" key="6">
    <source>
        <dbReference type="ARBA" id="ARBA00022989"/>
    </source>
</evidence>
<dbReference type="Pfam" id="PF00528">
    <property type="entry name" value="BPD_transp_1"/>
    <property type="match status" value="2"/>
</dbReference>
<feature type="transmembrane region" description="Helical" evidence="8">
    <location>
        <begin position="257"/>
        <end position="283"/>
    </location>
</feature>
<feature type="transmembrane region" description="Helical" evidence="8">
    <location>
        <begin position="303"/>
        <end position="325"/>
    </location>
</feature>
<feature type="transmembrane region" description="Helical" evidence="8">
    <location>
        <begin position="468"/>
        <end position="488"/>
    </location>
</feature>
<comment type="subcellular location">
    <subcellularLocation>
        <location evidence="1">Cell inner membrane</location>
        <topology evidence="1">Multi-pass membrane protein</topology>
    </subcellularLocation>
    <subcellularLocation>
        <location evidence="8">Cell membrane</location>
        <topology evidence="8">Multi-pass membrane protein</topology>
    </subcellularLocation>
</comment>
<evidence type="ECO:0000313" key="11">
    <source>
        <dbReference type="Proteomes" id="UP000757540"/>
    </source>
</evidence>
<evidence type="ECO:0000313" key="10">
    <source>
        <dbReference type="EMBL" id="NOV97123.1"/>
    </source>
</evidence>
<keyword evidence="4" id="KW-0997">Cell inner membrane</keyword>
<accession>A0ABX2A691</accession>
<evidence type="ECO:0000256" key="7">
    <source>
        <dbReference type="ARBA" id="ARBA00023136"/>
    </source>
</evidence>
<comment type="similarity">
    <text evidence="8">Belongs to the binding-protein-dependent transport system permease family.</text>
</comment>
<keyword evidence="2 8" id="KW-0813">Transport</keyword>